<reference evidence="3" key="1">
    <citation type="submission" date="2016-10" db="EMBL/GenBank/DDBJ databases">
        <authorList>
            <person name="Varghese N."/>
            <person name="Submissions S."/>
        </authorList>
    </citation>
    <scope>NUCLEOTIDE SEQUENCE [LARGE SCALE GENOMIC DNA]</scope>
    <source>
        <strain evidence="3">DSM 19083</strain>
    </source>
</reference>
<name>A0A1I2FGG0_9MICO</name>
<dbReference type="InterPro" id="IPR003494">
    <property type="entry name" value="SHS2_FtsA"/>
</dbReference>
<dbReference type="InterPro" id="IPR005883">
    <property type="entry name" value="PilM"/>
</dbReference>
<sequence>MAKARVIGLDIGTTHVRAVEVQHGSGGPSRTDQPTVVRYAERPLPSGAVRDGEVVEPAVVSTAIKQMWRDTKFSSKEVVIGVGNQRVLVRELDLPAMPLDQLRATLPYQVQEFLPIAVDDAHLDYVPTGMVESPHGPMVQGLLVAATKDTVAANLRAVEAAGLRATMVDLTALALTRSLARGPLADQTLAVVDLGARISTVVIVERGMPKFVRVLPTGGHDMNDAIASAMGMSEDDAERLKFQVGIGITVPDEYRPAADAIAQVGHVLVEAVRNTLSYYAMNTPGGSLSTVMLTGRGAQLPGLGQYIATAARVGVSLAAPLSTVKLGSEMPRGADLDALQFVASVPLGLAFGVAS</sequence>
<dbReference type="CDD" id="cd24049">
    <property type="entry name" value="ASKHA_NBD_PilM"/>
    <property type="match status" value="1"/>
</dbReference>
<feature type="domain" description="SHS2" evidence="1">
    <location>
        <begin position="6"/>
        <end position="179"/>
    </location>
</feature>
<dbReference type="InterPro" id="IPR050696">
    <property type="entry name" value="FtsA/MreB"/>
</dbReference>
<dbReference type="InterPro" id="IPR043129">
    <property type="entry name" value="ATPase_NBD"/>
</dbReference>
<dbReference type="OrthoDB" id="1926201at2"/>
<organism evidence="2 3">
    <name type="scientific">Flavimobilis marinus</name>
    <dbReference type="NCBI Taxonomy" id="285351"/>
    <lineage>
        <taxon>Bacteria</taxon>
        <taxon>Bacillati</taxon>
        <taxon>Actinomycetota</taxon>
        <taxon>Actinomycetes</taxon>
        <taxon>Micrococcales</taxon>
        <taxon>Jonesiaceae</taxon>
        <taxon>Flavimobilis</taxon>
    </lineage>
</organism>
<dbReference type="NCBIfam" id="TIGR01175">
    <property type="entry name" value="pilM"/>
    <property type="match status" value="1"/>
</dbReference>
<dbReference type="PANTHER" id="PTHR32432:SF3">
    <property type="entry name" value="ETHANOLAMINE UTILIZATION PROTEIN EUTJ"/>
    <property type="match status" value="1"/>
</dbReference>
<dbReference type="STRING" id="285351.SAMN04488035_1278"/>
<proteinExistence type="predicted"/>
<dbReference type="SMART" id="SM00842">
    <property type="entry name" value="FtsA"/>
    <property type="match status" value="1"/>
</dbReference>
<dbReference type="EMBL" id="FONZ01000002">
    <property type="protein sequence ID" value="SFF03690.1"/>
    <property type="molecule type" value="Genomic_DNA"/>
</dbReference>
<dbReference type="Proteomes" id="UP000198520">
    <property type="component" value="Unassembled WGS sequence"/>
</dbReference>
<evidence type="ECO:0000259" key="1">
    <source>
        <dbReference type="SMART" id="SM00842"/>
    </source>
</evidence>
<dbReference type="Gene3D" id="3.30.1490.300">
    <property type="match status" value="1"/>
</dbReference>
<dbReference type="RefSeq" id="WP_093376281.1">
    <property type="nucleotide sequence ID" value="NZ_BNAN01000002.1"/>
</dbReference>
<gene>
    <name evidence="2" type="ORF">SAMN04488035_1278</name>
</gene>
<dbReference type="PIRSF" id="PIRSF019169">
    <property type="entry name" value="PilM"/>
    <property type="match status" value="1"/>
</dbReference>
<dbReference type="Pfam" id="PF11104">
    <property type="entry name" value="PilM_2"/>
    <property type="match status" value="1"/>
</dbReference>
<dbReference type="AlphaFoldDB" id="A0A1I2FGG0"/>
<dbReference type="Gene3D" id="3.30.420.40">
    <property type="match status" value="2"/>
</dbReference>
<evidence type="ECO:0000313" key="3">
    <source>
        <dbReference type="Proteomes" id="UP000198520"/>
    </source>
</evidence>
<dbReference type="GO" id="GO:0051301">
    <property type="term" value="P:cell division"/>
    <property type="evidence" value="ECO:0007669"/>
    <property type="project" value="InterPro"/>
</dbReference>
<accession>A0A1I2FGG0</accession>
<dbReference type="PANTHER" id="PTHR32432">
    <property type="entry name" value="CELL DIVISION PROTEIN FTSA-RELATED"/>
    <property type="match status" value="1"/>
</dbReference>
<keyword evidence="3" id="KW-1185">Reference proteome</keyword>
<dbReference type="SUPFAM" id="SSF53067">
    <property type="entry name" value="Actin-like ATPase domain"/>
    <property type="match status" value="2"/>
</dbReference>
<evidence type="ECO:0000313" key="2">
    <source>
        <dbReference type="EMBL" id="SFF03690.1"/>
    </source>
</evidence>
<protein>
    <submittedName>
        <fullName evidence="2">Type IV pilus assembly protein PilM</fullName>
    </submittedName>
</protein>